<evidence type="ECO:0000259" key="15">
    <source>
        <dbReference type="PROSITE" id="PS50003"/>
    </source>
</evidence>
<dbReference type="InterPro" id="IPR011009">
    <property type="entry name" value="Kinase-like_dom_sf"/>
</dbReference>
<dbReference type="GO" id="GO:0007165">
    <property type="term" value="P:signal transduction"/>
    <property type="evidence" value="ECO:0007669"/>
    <property type="project" value="TreeGrafter"/>
</dbReference>
<protein>
    <recommendedName>
        <fullName evidence="2">non-specific serine/threonine protein kinase</fullName>
        <ecNumber evidence="2">2.7.11.1</ecNumber>
    </recommendedName>
</protein>
<feature type="compositionally biased region" description="Low complexity" evidence="14">
    <location>
        <begin position="909"/>
        <end position="918"/>
    </location>
</feature>
<dbReference type="InterPro" id="IPR011993">
    <property type="entry name" value="PH-like_dom_sf"/>
</dbReference>
<dbReference type="InterPro" id="IPR001245">
    <property type="entry name" value="Ser-Thr/Tyr_kinase_cat_dom"/>
</dbReference>
<keyword evidence="5" id="KW-0808">Transferase</keyword>
<dbReference type="SUPFAM" id="SSF52540">
    <property type="entry name" value="P-loop containing nucleoside triphosphate hydrolases"/>
    <property type="match status" value="1"/>
</dbReference>
<feature type="compositionally biased region" description="Low complexity" evidence="14">
    <location>
        <begin position="965"/>
        <end position="977"/>
    </location>
</feature>
<dbReference type="InterPro" id="IPR008271">
    <property type="entry name" value="Ser/Thr_kinase_AS"/>
</dbReference>
<dbReference type="InterPro" id="IPR057263">
    <property type="entry name" value="COR-B"/>
</dbReference>
<evidence type="ECO:0000256" key="12">
    <source>
        <dbReference type="ARBA" id="ARBA00048679"/>
    </source>
</evidence>
<evidence type="ECO:0000256" key="1">
    <source>
        <dbReference type="ARBA" id="ARBA00008171"/>
    </source>
</evidence>
<evidence type="ECO:0000259" key="17">
    <source>
        <dbReference type="PROSITE" id="PS51424"/>
    </source>
</evidence>
<dbReference type="InterPro" id="IPR027417">
    <property type="entry name" value="P-loop_NTPase"/>
</dbReference>
<evidence type="ECO:0000256" key="6">
    <source>
        <dbReference type="ARBA" id="ARBA00022737"/>
    </source>
</evidence>
<dbReference type="InterPro" id="IPR001611">
    <property type="entry name" value="Leu-rich_rpt"/>
</dbReference>
<dbReference type="Gene3D" id="2.30.29.30">
    <property type="entry name" value="Pleckstrin-homology domain (PH domain)/Phosphotyrosine-binding domain (PTB)"/>
    <property type="match status" value="1"/>
</dbReference>
<feature type="region of interest" description="Disordered" evidence="14">
    <location>
        <begin position="909"/>
        <end position="1010"/>
    </location>
</feature>
<dbReference type="EMBL" id="JAVFKY010000001">
    <property type="protein sequence ID" value="KAK5582594.1"/>
    <property type="molecule type" value="Genomic_DNA"/>
</dbReference>
<dbReference type="PANTHER" id="PTHR23257">
    <property type="entry name" value="SERINE-THREONINE PROTEIN KINASE"/>
    <property type="match status" value="1"/>
</dbReference>
<dbReference type="SUPFAM" id="SSF52047">
    <property type="entry name" value="RNI-like"/>
    <property type="match status" value="1"/>
</dbReference>
<evidence type="ECO:0000256" key="13">
    <source>
        <dbReference type="PROSITE-ProRule" id="PRU10141"/>
    </source>
</evidence>
<dbReference type="GO" id="GO:0005525">
    <property type="term" value="F:GTP binding"/>
    <property type="evidence" value="ECO:0007669"/>
    <property type="project" value="UniProtKB-KW"/>
</dbReference>
<evidence type="ECO:0000256" key="4">
    <source>
        <dbReference type="ARBA" id="ARBA00022614"/>
    </source>
</evidence>
<dbReference type="Gene3D" id="3.30.310.200">
    <property type="match status" value="1"/>
</dbReference>
<comment type="catalytic activity">
    <reaction evidence="11">
        <text>L-threonyl-[protein] + ATP = O-phospho-L-threonyl-[protein] + ADP + H(+)</text>
        <dbReference type="Rhea" id="RHEA:46608"/>
        <dbReference type="Rhea" id="RHEA-COMP:11060"/>
        <dbReference type="Rhea" id="RHEA-COMP:11605"/>
        <dbReference type="ChEBI" id="CHEBI:15378"/>
        <dbReference type="ChEBI" id="CHEBI:30013"/>
        <dbReference type="ChEBI" id="CHEBI:30616"/>
        <dbReference type="ChEBI" id="CHEBI:61977"/>
        <dbReference type="ChEBI" id="CHEBI:456216"/>
        <dbReference type="EC" id="2.7.11.1"/>
    </reaction>
</comment>
<dbReference type="InterPro" id="IPR050167">
    <property type="entry name" value="Ser_Thr_protein_kinase"/>
</dbReference>
<dbReference type="Pfam" id="PF12799">
    <property type="entry name" value="LRR_4"/>
    <property type="match status" value="1"/>
</dbReference>
<feature type="region of interest" description="Disordered" evidence="14">
    <location>
        <begin position="525"/>
        <end position="603"/>
    </location>
</feature>
<dbReference type="SUPFAM" id="SSF52058">
    <property type="entry name" value="L domain-like"/>
    <property type="match status" value="1"/>
</dbReference>
<dbReference type="PROSITE" id="PS50003">
    <property type="entry name" value="PH_DOMAIN"/>
    <property type="match status" value="1"/>
</dbReference>
<evidence type="ECO:0000313" key="18">
    <source>
        <dbReference type="EMBL" id="KAK5582594.1"/>
    </source>
</evidence>
<keyword evidence="9 13" id="KW-0067">ATP-binding</keyword>
<evidence type="ECO:0000256" key="2">
    <source>
        <dbReference type="ARBA" id="ARBA00012513"/>
    </source>
</evidence>
<dbReference type="CDD" id="cd13999">
    <property type="entry name" value="STKc_MAP3K-like"/>
    <property type="match status" value="1"/>
</dbReference>
<dbReference type="SUPFAM" id="SSF56112">
    <property type="entry name" value="Protein kinase-like (PK-like)"/>
    <property type="match status" value="1"/>
</dbReference>
<evidence type="ECO:0000256" key="8">
    <source>
        <dbReference type="ARBA" id="ARBA00022777"/>
    </source>
</evidence>
<keyword evidence="8" id="KW-0418">Kinase</keyword>
<dbReference type="Pfam" id="PF16095">
    <property type="entry name" value="COR-A"/>
    <property type="match status" value="1"/>
</dbReference>
<feature type="binding site" evidence="13">
    <location>
        <position position="1374"/>
    </location>
    <ligand>
        <name>ATP</name>
        <dbReference type="ChEBI" id="CHEBI:30616"/>
    </ligand>
</feature>
<gene>
    <name evidence="18" type="ORF">RB653_004179</name>
</gene>
<comment type="caution">
    <text evidence="18">The sequence shown here is derived from an EMBL/GenBank/DDBJ whole genome shotgun (WGS) entry which is preliminary data.</text>
</comment>
<dbReference type="Gene3D" id="1.10.510.10">
    <property type="entry name" value="Transferase(Phosphotransferase) domain 1"/>
    <property type="match status" value="1"/>
</dbReference>
<keyword evidence="10" id="KW-0342">GTP-binding</keyword>
<reference evidence="18 19" key="1">
    <citation type="submission" date="2023-11" db="EMBL/GenBank/DDBJ databases">
        <title>Dfirmibasis_genome.</title>
        <authorList>
            <person name="Edelbroek B."/>
            <person name="Kjellin J."/>
            <person name="Jerlstrom-Hultqvist J."/>
            <person name="Soderbom F."/>
        </authorList>
    </citation>
    <scope>NUCLEOTIDE SEQUENCE [LARGE SCALE GENOMIC DNA]</scope>
    <source>
        <strain evidence="18 19">TNS-C-14</strain>
    </source>
</reference>
<dbReference type="SUPFAM" id="SSF50729">
    <property type="entry name" value="PH domain-like"/>
    <property type="match status" value="1"/>
</dbReference>
<evidence type="ECO:0000256" key="14">
    <source>
        <dbReference type="SAM" id="MobiDB-lite"/>
    </source>
</evidence>
<dbReference type="SUPFAM" id="SSF50998">
    <property type="entry name" value="Quinoprotein alcohol dehydrogenase-like"/>
    <property type="match status" value="1"/>
</dbReference>
<dbReference type="GO" id="GO:0005737">
    <property type="term" value="C:cytoplasm"/>
    <property type="evidence" value="ECO:0007669"/>
    <property type="project" value="TreeGrafter"/>
</dbReference>
<dbReference type="InterPro" id="IPR003591">
    <property type="entry name" value="Leu-rich_rpt_typical-subtyp"/>
</dbReference>
<evidence type="ECO:0000256" key="7">
    <source>
        <dbReference type="ARBA" id="ARBA00022741"/>
    </source>
</evidence>
<sequence length="2135" mass="239345">MNSIHKQHYTINSNHYNESININSSLLNDLNDEKRTTSTNNKINNINSYNSYNYNNNNNNNNNNNEEKSIDELEFNNNNKDMKYLDLSKRMIYSLDLILGMEIENRFQNDFKSISILNLNDNLLGEIPESLKQLTQLVSLSIRGNHILEIPKWFPEEFKLLRKLDVSHNALSMVPSTFNKFSILEDLNLSNNYISYIHPSLFPEGIMRLNLSNNLFREVELPPWFESLLTLDISGNKLKHLGNLPFHLVKVSIDDNHLESIDHKVILRNKDLALKFNQSFSDIVLERIYQCWYTGDPVLDLSGLGMCVVPPILGMLVHLTHLDLSGNCISVLPPELANLTELVRLDLSFNILTTLPLYIVSYKRLEHLDLQGTLDTLVSPPRRIAETGKLIDIQRYFHDLFQGEPSYRVKLMIVGQENVGKTSLVKCLKMKKKFSKNADHLGTNVSTDGIDIDEIKFNLDIELPSNQSSNSLISNSLSNSSISSNNINSNNVNSNGGLVGGINSNSAINSNNQININSSGGNIINSNNNNNNNNNNVNSNGTHSNNSSGGSNSFLNNTNSNGTISNNGSNLNLNTNSNNINSSGGGNNYHPPVGTNSSMNNLNSIGGGSGSNLSIGGNSNSSSGTLVNQRVTMSIWDCAGQELYYTSHQMFLTDSALYVVVWNLCKPEVNSRVEFWLHSIRSKAENAPILLIGTHLDDYLATHSESELDEILENIYSKYFRKFRLKGISILSCSTGVGFDNFLDLLKKTVVDLPSLKQSLPELYLKLEKLIIKKRSTLVPPVLTWQSYSQMVLSNLDFHDEIHVKVATKALVPLGSISFFDEPILDQYVFLDPQWLTGVFSSIITTKHKFIKDGVLRKSDLYQIWKPPHFIEDEGLHSLLISLLERFELMFPLDSDLISLSSSNGNNGNSYIQNQSNIGGSGGGSKNSSPFKTTPSSPSTLRLGDSKSKGSPNPILSGSSGGGSSSKISTKRTISGSPLAANVRSRSNSDLDLMSPTNNNGNNNIDSKSNTLTPGLFNELNQKFIIPSQLPEIRPSFGLLWPSLDHSRVEFNRWIQLSFAPAGLFSRLLIRLLISKEFDMKPILYWRNGVVVESQSGKSFLATSTALIEMVPSYSNCSSTIKISVRGDRRTGRGLSAKLLRLIVEIADTLCTSWYHLETNQVIPCPHCINKPNCTLFALSDCEAVASSGVWYLLCGDRKINFETFVPDVAMSDFWGSGSKKFNYDQIKMHKEKRILTIKPSTFNNQIQFDIKLPIESININGADNQIINNDNDDDNDNDEEKKQQQSPRKKFKDVTNELPIINHLEIIENGSESSSSTPIKVEFDHNNQTLIITGKYKFGDLLEIEFESPKLIGRGASGKIYRATLNDIMVAVKQLEVVGEDAPRIFSEFRREIHVMSDLKHSNVVNLLGFTLSPFTMVMEYIDCGDLHKFLHSPIGDQLNGNWALILKLALDIAKGMEFLHSVTPPLLHRDLKSPNVLLSMKDGVYTAKVGDFGLSSRMFIQALKHKLRNFPVGNITWVAPEILREEEYTVKSDVYAFGLILHELLTRKHPYREFNYSMVSLQEDAIKNGLRPTISPSYTQTVTGHEYCGLIQDCWDSDIERRPTFNKIVKRIKQIIGRDVNNILMVNGVSVISGIQSPNSLADSQPFHYHQQQNLSTNNQQQYSSTITSPRSNLSDSSNSSKVENKNNLNNISATSLGDLNGGNDENLGGQLQYSMRVPQPETKVNQLVWEVNSRRVWGGCESGEIIVWNAENGNQIFREQKLHPGPIRSLALVNQEDIWSAGGIGPQQSTIRIWNAWRFNLDDQLGTKSDFITKKGRGGSTFGRKSWRLRWFVLSRFDKTLKYYSKQTDKEPSCSLILEGAWLEEISPPGFKVSLHLIHPEKRTMEMEFRTESEKSSWVTAINRVINQNIPLYEIALGKQMVNSGSESADYITCLLSVGPNVWVSLKETPFILIYNVKSKELISKISLNDDSQAVDQWGKTGANNMMLVNNFVWITGGCKLAQIDSQSFQLLQVHCNHYSKPITSLALVEKNVWVSCEDETLSVWDVDTGSFIRKVATPITTKPTIYTKLLYFSGYLWACTQGSIHIYCIHSLTCKKKVDSKNHPNSIVDLIKVFQQTVWSCCGTNNVCIWS</sequence>
<accession>A0AAN7TZ13</accession>
<feature type="domain" description="Protein kinase" evidence="16">
    <location>
        <begin position="1347"/>
        <end position="1618"/>
    </location>
</feature>
<dbReference type="Gene3D" id="3.40.50.300">
    <property type="entry name" value="P-loop containing nucleotide triphosphate hydrolases"/>
    <property type="match status" value="1"/>
</dbReference>
<evidence type="ECO:0000313" key="19">
    <source>
        <dbReference type="Proteomes" id="UP001344447"/>
    </source>
</evidence>
<dbReference type="EC" id="2.7.11.1" evidence="2"/>
<feature type="domain" description="Roc" evidence="17">
    <location>
        <begin position="402"/>
        <end position="753"/>
    </location>
</feature>
<evidence type="ECO:0000256" key="10">
    <source>
        <dbReference type="ARBA" id="ARBA00023134"/>
    </source>
</evidence>
<evidence type="ECO:0000256" key="9">
    <source>
        <dbReference type="ARBA" id="ARBA00022840"/>
    </source>
</evidence>
<dbReference type="Pfam" id="PF08477">
    <property type="entry name" value="Roc"/>
    <property type="match status" value="1"/>
</dbReference>
<dbReference type="PROSITE" id="PS00107">
    <property type="entry name" value="PROTEIN_KINASE_ATP"/>
    <property type="match status" value="1"/>
</dbReference>
<comment type="similarity">
    <text evidence="1">Belongs to the protein kinase superfamily. TKL Ser/Thr protein kinase family. ROCO subfamily.</text>
</comment>
<dbReference type="SMART" id="SM00369">
    <property type="entry name" value="LRR_TYP"/>
    <property type="match status" value="7"/>
</dbReference>
<dbReference type="Gene3D" id="3.30.70.1390">
    <property type="entry name" value="ROC domain from the Parkinson's disease-associated leucine-rich repeat kinase 2"/>
    <property type="match status" value="2"/>
</dbReference>
<dbReference type="PROSITE" id="PS00108">
    <property type="entry name" value="PROTEIN_KINASE_ST"/>
    <property type="match status" value="1"/>
</dbReference>
<dbReference type="InterPro" id="IPR011047">
    <property type="entry name" value="Quinoprotein_ADH-like_sf"/>
</dbReference>
<feature type="region of interest" description="Disordered" evidence="14">
    <location>
        <begin position="1657"/>
        <end position="1707"/>
    </location>
</feature>
<dbReference type="Pfam" id="PF07714">
    <property type="entry name" value="PK_Tyr_Ser-Thr"/>
    <property type="match status" value="1"/>
</dbReference>
<dbReference type="InterPro" id="IPR001849">
    <property type="entry name" value="PH_domain"/>
</dbReference>
<dbReference type="InterPro" id="IPR017441">
    <property type="entry name" value="Protein_kinase_ATP_BS"/>
</dbReference>
<dbReference type="GO" id="GO:0005524">
    <property type="term" value="F:ATP binding"/>
    <property type="evidence" value="ECO:0007669"/>
    <property type="project" value="UniProtKB-UniRule"/>
</dbReference>
<dbReference type="InterPro" id="IPR020859">
    <property type="entry name" value="ROC"/>
</dbReference>
<comment type="catalytic activity">
    <reaction evidence="12">
        <text>L-seryl-[protein] + ATP = O-phospho-L-seryl-[protein] + ADP + H(+)</text>
        <dbReference type="Rhea" id="RHEA:17989"/>
        <dbReference type="Rhea" id="RHEA-COMP:9863"/>
        <dbReference type="Rhea" id="RHEA-COMP:11604"/>
        <dbReference type="ChEBI" id="CHEBI:15378"/>
        <dbReference type="ChEBI" id="CHEBI:29999"/>
        <dbReference type="ChEBI" id="CHEBI:30616"/>
        <dbReference type="ChEBI" id="CHEBI:83421"/>
        <dbReference type="ChEBI" id="CHEBI:456216"/>
        <dbReference type="EC" id="2.7.11.1"/>
    </reaction>
</comment>
<dbReference type="Pfam" id="PF00169">
    <property type="entry name" value="PH"/>
    <property type="match status" value="1"/>
</dbReference>
<dbReference type="Gene3D" id="2.130.10.10">
    <property type="entry name" value="YVTN repeat-like/Quinoprotein amine dehydrogenase"/>
    <property type="match status" value="2"/>
</dbReference>
<proteinExistence type="inferred from homology"/>
<dbReference type="InterPro" id="IPR015943">
    <property type="entry name" value="WD40/YVTN_repeat-like_dom_sf"/>
</dbReference>
<dbReference type="InterPro" id="IPR025875">
    <property type="entry name" value="Leu-rich_rpt_4"/>
</dbReference>
<organism evidence="18 19">
    <name type="scientific">Dictyostelium firmibasis</name>
    <dbReference type="NCBI Taxonomy" id="79012"/>
    <lineage>
        <taxon>Eukaryota</taxon>
        <taxon>Amoebozoa</taxon>
        <taxon>Evosea</taxon>
        <taxon>Eumycetozoa</taxon>
        <taxon>Dictyostelia</taxon>
        <taxon>Dictyosteliales</taxon>
        <taxon>Dictyosteliaceae</taxon>
        <taxon>Dictyostelium</taxon>
    </lineage>
</organism>
<feature type="compositionally biased region" description="Low complexity" evidence="14">
    <location>
        <begin position="926"/>
        <end position="940"/>
    </location>
</feature>
<dbReference type="PANTHER" id="PTHR23257:SF946">
    <property type="entry name" value="DUAL SPECIFICITY PROTEIN KINASE ZAK2-RELATED"/>
    <property type="match status" value="1"/>
</dbReference>
<keyword evidence="7 13" id="KW-0547">Nucleotide-binding</keyword>
<dbReference type="InterPro" id="IPR032171">
    <property type="entry name" value="COR-A"/>
</dbReference>
<keyword evidence="6" id="KW-0677">Repeat</keyword>
<dbReference type="SMART" id="SM00220">
    <property type="entry name" value="S_TKc"/>
    <property type="match status" value="1"/>
</dbReference>
<dbReference type="InterPro" id="IPR000719">
    <property type="entry name" value="Prot_kinase_dom"/>
</dbReference>
<dbReference type="PROSITE" id="PS50011">
    <property type="entry name" value="PROTEIN_KINASE_DOM"/>
    <property type="match status" value="1"/>
</dbReference>
<evidence type="ECO:0000256" key="5">
    <source>
        <dbReference type="ARBA" id="ARBA00022679"/>
    </source>
</evidence>
<feature type="region of interest" description="Disordered" evidence="14">
    <location>
        <begin position="1264"/>
        <end position="1293"/>
    </location>
</feature>
<evidence type="ECO:0000256" key="11">
    <source>
        <dbReference type="ARBA" id="ARBA00047899"/>
    </source>
</evidence>
<dbReference type="SMART" id="SM00233">
    <property type="entry name" value="PH"/>
    <property type="match status" value="1"/>
</dbReference>
<keyword evidence="19" id="KW-1185">Reference proteome</keyword>
<name>A0AAN7TZ13_9MYCE</name>
<feature type="compositionally biased region" description="Low complexity" evidence="14">
    <location>
        <begin position="525"/>
        <end position="582"/>
    </location>
</feature>
<dbReference type="InterPro" id="IPR032675">
    <property type="entry name" value="LRR_dom_sf"/>
</dbReference>
<keyword evidence="4" id="KW-0433">Leucine-rich repeat</keyword>
<feature type="domain" description="PH" evidence="15">
    <location>
        <begin position="1808"/>
        <end position="1910"/>
    </location>
</feature>
<dbReference type="Gene3D" id="3.80.10.10">
    <property type="entry name" value="Ribonuclease Inhibitor"/>
    <property type="match status" value="2"/>
</dbReference>
<dbReference type="PROSITE" id="PS51450">
    <property type="entry name" value="LRR"/>
    <property type="match status" value="2"/>
</dbReference>
<dbReference type="PROSITE" id="PS51424">
    <property type="entry name" value="ROC"/>
    <property type="match status" value="1"/>
</dbReference>
<keyword evidence="3" id="KW-0723">Serine/threonine-protein kinase</keyword>
<evidence type="ECO:0000259" key="16">
    <source>
        <dbReference type="PROSITE" id="PS50011"/>
    </source>
</evidence>
<dbReference type="Proteomes" id="UP001344447">
    <property type="component" value="Unassembled WGS sequence"/>
</dbReference>
<dbReference type="Pfam" id="PF25497">
    <property type="entry name" value="COR-B"/>
    <property type="match status" value="1"/>
</dbReference>
<evidence type="ECO:0000256" key="3">
    <source>
        <dbReference type="ARBA" id="ARBA00022527"/>
    </source>
</evidence>
<dbReference type="GO" id="GO:0004674">
    <property type="term" value="F:protein serine/threonine kinase activity"/>
    <property type="evidence" value="ECO:0007669"/>
    <property type="project" value="UniProtKB-KW"/>
</dbReference>